<name>A0A6C2UKF9_9BACT</name>
<reference evidence="2 3" key="1">
    <citation type="submission" date="2019-04" db="EMBL/GenBank/DDBJ databases">
        <authorList>
            <person name="Van Vliet M D."/>
        </authorList>
    </citation>
    <scope>NUCLEOTIDE SEQUENCE [LARGE SCALE GENOMIC DNA]</scope>
    <source>
        <strain evidence="2 3">F21</strain>
    </source>
</reference>
<organism evidence="2 3">
    <name type="scientific">Pontiella sulfatireligans</name>
    <dbReference type="NCBI Taxonomy" id="2750658"/>
    <lineage>
        <taxon>Bacteria</taxon>
        <taxon>Pseudomonadati</taxon>
        <taxon>Kiritimatiellota</taxon>
        <taxon>Kiritimatiellia</taxon>
        <taxon>Kiritimatiellales</taxon>
        <taxon>Pontiellaceae</taxon>
        <taxon>Pontiella</taxon>
    </lineage>
</organism>
<dbReference type="Gene3D" id="2.60.120.260">
    <property type="entry name" value="Galactose-binding domain-like"/>
    <property type="match status" value="1"/>
</dbReference>
<dbReference type="RefSeq" id="WP_136061992.1">
    <property type="nucleotide sequence ID" value="NZ_CAAHFH010000001.1"/>
</dbReference>
<accession>A0A6C2UKF9</accession>
<keyword evidence="3" id="KW-1185">Reference proteome</keyword>
<proteinExistence type="predicted"/>
<feature type="domain" description="F5/8 type C" evidence="1">
    <location>
        <begin position="39"/>
        <end position="176"/>
    </location>
</feature>
<dbReference type="AlphaFoldDB" id="A0A6C2UKF9"/>
<dbReference type="SUPFAM" id="SSF49785">
    <property type="entry name" value="Galactose-binding domain-like"/>
    <property type="match status" value="1"/>
</dbReference>
<dbReference type="EMBL" id="CAAHFH010000001">
    <property type="protein sequence ID" value="VGO20588.1"/>
    <property type="molecule type" value="Genomic_DNA"/>
</dbReference>
<evidence type="ECO:0000259" key="1">
    <source>
        <dbReference type="PROSITE" id="PS50022"/>
    </source>
</evidence>
<sequence length="243" mass="26951">MNKGIMTQRAARLTAGILSFGIILQIEAADFHITSMSMYQTSGLGVDNVALGTNITPHTNVVLGDPLNVVDGDFDTVWYSHQGISNEISFTLDLERNVVIGRFVHYPVQTAYYLIETSSDGAVWTNRHSAMMDSLSDAGIRTNDVMGAYSARYIRYTGRNYRSAYVGELDFQVFEMETPHIEVSFPSLADGYYTLQRNDDLTSGNWTNVAGQVGVPGNGDAVTLQDANLYSNQFYRVQERDTP</sequence>
<dbReference type="Proteomes" id="UP000346198">
    <property type="component" value="Unassembled WGS sequence"/>
</dbReference>
<dbReference type="InterPro" id="IPR000421">
    <property type="entry name" value="FA58C"/>
</dbReference>
<dbReference type="PROSITE" id="PS50022">
    <property type="entry name" value="FA58C_3"/>
    <property type="match status" value="1"/>
</dbReference>
<dbReference type="InterPro" id="IPR008979">
    <property type="entry name" value="Galactose-bd-like_sf"/>
</dbReference>
<evidence type="ECO:0000313" key="2">
    <source>
        <dbReference type="EMBL" id="VGO20588.1"/>
    </source>
</evidence>
<gene>
    <name evidence="2" type="ORF">SCARR_02653</name>
</gene>
<dbReference type="Pfam" id="PF00754">
    <property type="entry name" value="F5_F8_type_C"/>
    <property type="match status" value="1"/>
</dbReference>
<protein>
    <recommendedName>
        <fullName evidence="1">F5/8 type C domain-containing protein</fullName>
    </recommendedName>
</protein>
<evidence type="ECO:0000313" key="3">
    <source>
        <dbReference type="Proteomes" id="UP000346198"/>
    </source>
</evidence>